<dbReference type="EMBL" id="UFQS01000550">
    <property type="protein sequence ID" value="SSX04810.1"/>
    <property type="molecule type" value="Genomic_DNA"/>
</dbReference>
<protein>
    <submittedName>
        <fullName evidence="2">CSON012060 protein</fullName>
    </submittedName>
</protein>
<evidence type="ECO:0000256" key="1">
    <source>
        <dbReference type="ARBA" id="ARBA00006927"/>
    </source>
</evidence>
<reference evidence="2" key="1">
    <citation type="submission" date="2018-04" db="EMBL/GenBank/DDBJ databases">
        <authorList>
            <person name="Go L.Y."/>
            <person name="Mitchell J.A."/>
        </authorList>
    </citation>
    <scope>NUCLEOTIDE SEQUENCE</scope>
    <source>
        <tissue evidence="2">Whole organism</tissue>
    </source>
</reference>
<dbReference type="GO" id="GO:0031175">
    <property type="term" value="P:neuron projection development"/>
    <property type="evidence" value="ECO:0007669"/>
    <property type="project" value="TreeGrafter"/>
</dbReference>
<dbReference type="VEuPathDB" id="VectorBase:CSON012060"/>
<dbReference type="PANTHER" id="PTHR13109:SF7">
    <property type="entry name" value="NEUROCHONDRIN"/>
    <property type="match status" value="1"/>
</dbReference>
<reference evidence="3" key="2">
    <citation type="submission" date="2018-07" db="EMBL/GenBank/DDBJ databases">
        <authorList>
            <person name="Quirk P.G."/>
            <person name="Krulwich T.A."/>
        </authorList>
    </citation>
    <scope>NUCLEOTIDE SEQUENCE</scope>
</reference>
<proteinExistence type="inferred from homology"/>
<dbReference type="EMBL" id="UFQT01000550">
    <property type="protein sequence ID" value="SSX25173.1"/>
    <property type="molecule type" value="Genomic_DNA"/>
</dbReference>
<dbReference type="PANTHER" id="PTHR13109">
    <property type="entry name" value="NEUROCHONDRIN"/>
    <property type="match status" value="1"/>
</dbReference>
<dbReference type="SUPFAM" id="SSF48371">
    <property type="entry name" value="ARM repeat"/>
    <property type="match status" value="1"/>
</dbReference>
<name>A0A336KV58_CULSO</name>
<accession>A0A336KV58</accession>
<organism evidence="2">
    <name type="scientific">Culicoides sonorensis</name>
    <name type="common">Biting midge</name>
    <dbReference type="NCBI Taxonomy" id="179676"/>
    <lineage>
        <taxon>Eukaryota</taxon>
        <taxon>Metazoa</taxon>
        <taxon>Ecdysozoa</taxon>
        <taxon>Arthropoda</taxon>
        <taxon>Hexapoda</taxon>
        <taxon>Insecta</taxon>
        <taxon>Pterygota</taxon>
        <taxon>Neoptera</taxon>
        <taxon>Endopterygota</taxon>
        <taxon>Diptera</taxon>
        <taxon>Nematocera</taxon>
        <taxon>Chironomoidea</taxon>
        <taxon>Ceratopogonidae</taxon>
        <taxon>Ceratopogoninae</taxon>
        <taxon>Culicoides</taxon>
        <taxon>Monoculicoides</taxon>
    </lineage>
</organism>
<dbReference type="GO" id="GO:0048168">
    <property type="term" value="P:regulation of neuronal synaptic plasticity"/>
    <property type="evidence" value="ECO:0007669"/>
    <property type="project" value="TreeGrafter"/>
</dbReference>
<dbReference type="GO" id="GO:0030425">
    <property type="term" value="C:dendrite"/>
    <property type="evidence" value="ECO:0007669"/>
    <property type="project" value="TreeGrafter"/>
</dbReference>
<comment type="similarity">
    <text evidence="1">Belongs to the neurochondrin family.</text>
</comment>
<dbReference type="Pfam" id="PF05536">
    <property type="entry name" value="Neurochondrin"/>
    <property type="match status" value="1"/>
</dbReference>
<gene>
    <name evidence="2" type="primary">CSON012060</name>
</gene>
<dbReference type="InterPro" id="IPR016024">
    <property type="entry name" value="ARM-type_fold"/>
</dbReference>
<dbReference type="AlphaFoldDB" id="A0A336KV58"/>
<evidence type="ECO:0000313" key="3">
    <source>
        <dbReference type="EMBL" id="SSX25173.1"/>
    </source>
</evidence>
<dbReference type="OMA" id="CITREYR"/>
<sequence>MADTVSAPVRKCVEILNAAESDTEKFAALFMVTKLVKAKECTTASKRALFEAIGFNFLRRLLESDNVPDDCPPIMYKSVALSILTCFCEDEQVATHPTMLENLPVFLAIVENADDEDFDDNLMVVSESYKCLQGIASFEPGQQALLDLGAIEKMAQIYSQQSFITDEALHILVTLISRFGPKAWGNDPKTFNGLIQKIALDFETDHGERKFELAGILYALFHGCRREIVARTCVDYIWPESLYKGLTDILKSKIGKQQREPALKLAAAVVDVIGIEWTLNDADNPKQFFILLLQLAAIEVRMQMDNKSFSQAFSNAELIIACFIILELSINFMSTDQLDLEQKEKQQIYTGLKGAFNGVTSVLTKLSKDKNCEKLPVKEKAFACACIRVLAAWMAQEPSILKADIFALLPFMFKMANDSFIESRDFRIKHKYDKEYPGEAPADLLRVLLPSMCHLVVEETSRNIFLKLKEEEVLSDCLLFHWTIAHYKKPPVPRAERLKRMNEPPPELTPEQLDEMKDSRAAIVSLCNIFMNVTVLEPKLVDESDCFANLLRFIFNNLPELKNTSDNLVMYGHLAILGLLMLKQRSTKVEHDDYSICRYMSSTIRFLWDAYTVDESNDPTALNVSMAYREHWSEIQELWFLGMQTMCAVIKLIPWISEFAIESGWAEGIIETLKRVRIGALPPNIKPVYEDFLSELVDANKDVAAVLKKADALKVCRNHRMMELGKKLFGD</sequence>
<evidence type="ECO:0000313" key="2">
    <source>
        <dbReference type="EMBL" id="SSX04810.1"/>
    </source>
</evidence>
<dbReference type="InterPro" id="IPR008709">
    <property type="entry name" value="Neurochondrin"/>
</dbReference>